<feature type="transmembrane region" description="Helical" evidence="10">
    <location>
        <begin position="204"/>
        <end position="227"/>
    </location>
</feature>
<dbReference type="AlphaFoldDB" id="A0A1H4WN46"/>
<dbReference type="Proteomes" id="UP000242849">
    <property type="component" value="Unassembled WGS sequence"/>
</dbReference>
<evidence type="ECO:0000256" key="5">
    <source>
        <dbReference type="ARBA" id="ARBA00022475"/>
    </source>
</evidence>
<evidence type="ECO:0000256" key="2">
    <source>
        <dbReference type="ARBA" id="ARBA00004533"/>
    </source>
</evidence>
<evidence type="ECO:0000256" key="8">
    <source>
        <dbReference type="ARBA" id="ARBA00023136"/>
    </source>
</evidence>
<dbReference type="Pfam" id="PF05231">
    <property type="entry name" value="MASE1"/>
    <property type="match status" value="1"/>
</dbReference>
<evidence type="ECO:0000259" key="11">
    <source>
        <dbReference type="PROSITE" id="PS50887"/>
    </source>
</evidence>
<name>A0A1H4WN46_PSEAG</name>
<dbReference type="GO" id="GO:0005886">
    <property type="term" value="C:plasma membrane"/>
    <property type="evidence" value="ECO:0007669"/>
    <property type="project" value="UniProtKB-SubCell"/>
</dbReference>
<evidence type="ECO:0000256" key="6">
    <source>
        <dbReference type="ARBA" id="ARBA00022692"/>
    </source>
</evidence>
<sequence>MKAVDQSINAPLPSPDPSPTLLRVLASALLVAGVVFIASLFGILTRPLGFLAAFWPANAILLGLFVRFPRLASRWGWLAAIGGYMAADLLTGGKLPLTLWLTAANLVGVATGFWLFRRLEPADRMLRRPQSVLYLFGICLLAAVPTALVGAGIAPVAFGQSLLTGLEFWFTTELVNSLVVLPVILTAPVWSLKAMRIGRPVRRWRADLLHLTPLLALILSIVAGLLVRGPGAIAFPIPALLWCALTYSLFGTVLLTLAVSICILIAVSTGVLHAPPSSEFIYSTLSVRLGVIFLALGPLTVASINAARNELLRTLDYAANHDSLTGTLLRRAFIERSEACIAQQRERSASVAVLMLDIDHFKRINDQYGHASGDTALIEFVAAITPALRAEDLLGRLGGEEFAVLMPDVSLDAALRVAERLRSQVQAHPVALDSGETINLTVSIGLNWQADAGTELRAMLLSADQALYQAKAAGRNQTVSL</sequence>
<evidence type="ECO:0000313" key="13">
    <source>
        <dbReference type="Proteomes" id="UP000242849"/>
    </source>
</evidence>
<dbReference type="GO" id="GO:0052621">
    <property type="term" value="F:diguanylate cyclase activity"/>
    <property type="evidence" value="ECO:0007669"/>
    <property type="project" value="UniProtKB-EC"/>
</dbReference>
<evidence type="ECO:0000256" key="9">
    <source>
        <dbReference type="ARBA" id="ARBA00034247"/>
    </source>
</evidence>
<dbReference type="GO" id="GO:0043709">
    <property type="term" value="P:cell adhesion involved in single-species biofilm formation"/>
    <property type="evidence" value="ECO:0007669"/>
    <property type="project" value="TreeGrafter"/>
</dbReference>
<dbReference type="SUPFAM" id="SSF55073">
    <property type="entry name" value="Nucleotide cyclase"/>
    <property type="match status" value="1"/>
</dbReference>
<feature type="domain" description="GGDEF" evidence="11">
    <location>
        <begin position="349"/>
        <end position="481"/>
    </location>
</feature>
<evidence type="ECO:0000256" key="1">
    <source>
        <dbReference type="ARBA" id="ARBA00001946"/>
    </source>
</evidence>
<dbReference type="Pfam" id="PF00990">
    <property type="entry name" value="GGDEF"/>
    <property type="match status" value="1"/>
</dbReference>
<keyword evidence="7 10" id="KW-1133">Transmembrane helix</keyword>
<dbReference type="STRING" id="53406.SAMN05421553_1716"/>
<comment type="catalytic activity">
    <reaction evidence="9">
        <text>2 GTP = 3',3'-c-di-GMP + 2 diphosphate</text>
        <dbReference type="Rhea" id="RHEA:24898"/>
        <dbReference type="ChEBI" id="CHEBI:33019"/>
        <dbReference type="ChEBI" id="CHEBI:37565"/>
        <dbReference type="ChEBI" id="CHEBI:58805"/>
        <dbReference type="EC" id="2.7.7.65"/>
    </reaction>
</comment>
<dbReference type="Gene3D" id="3.30.70.270">
    <property type="match status" value="1"/>
</dbReference>
<dbReference type="CDD" id="cd01949">
    <property type="entry name" value="GGDEF"/>
    <property type="match status" value="1"/>
</dbReference>
<evidence type="ECO:0000256" key="7">
    <source>
        <dbReference type="ARBA" id="ARBA00022989"/>
    </source>
</evidence>
<dbReference type="InterPro" id="IPR029787">
    <property type="entry name" value="Nucleotide_cyclase"/>
</dbReference>
<feature type="transmembrane region" description="Helical" evidence="10">
    <location>
        <begin position="280"/>
        <end position="301"/>
    </location>
</feature>
<dbReference type="RefSeq" id="WP_090379132.1">
    <property type="nucleotide sequence ID" value="NZ_FNSC01000001.1"/>
</dbReference>
<dbReference type="FunFam" id="3.30.70.270:FF:000001">
    <property type="entry name" value="Diguanylate cyclase domain protein"/>
    <property type="match status" value="1"/>
</dbReference>
<dbReference type="PANTHER" id="PTHR45138:SF9">
    <property type="entry name" value="DIGUANYLATE CYCLASE DGCM-RELATED"/>
    <property type="match status" value="1"/>
</dbReference>
<feature type="transmembrane region" description="Helical" evidence="10">
    <location>
        <begin position="239"/>
        <end position="268"/>
    </location>
</feature>
<dbReference type="EMBL" id="FNSC01000001">
    <property type="protein sequence ID" value="SEC94071.1"/>
    <property type="molecule type" value="Genomic_DNA"/>
</dbReference>
<dbReference type="NCBIfam" id="TIGR00254">
    <property type="entry name" value="GGDEF"/>
    <property type="match status" value="1"/>
</dbReference>
<dbReference type="SMART" id="SM00267">
    <property type="entry name" value="GGDEF"/>
    <property type="match status" value="1"/>
</dbReference>
<reference evidence="13" key="1">
    <citation type="submission" date="2016-10" db="EMBL/GenBank/DDBJ databases">
        <authorList>
            <person name="Varghese N."/>
            <person name="Submissions S."/>
        </authorList>
    </citation>
    <scope>NUCLEOTIDE SEQUENCE [LARGE SCALE GENOMIC DNA]</scope>
    <source>
        <strain evidence="13">DSM 12111</strain>
    </source>
</reference>
<feature type="transmembrane region" description="Helical" evidence="10">
    <location>
        <begin position="21"/>
        <end position="44"/>
    </location>
</feature>
<organism evidence="12 13">
    <name type="scientific">Pseudomonas anguilliseptica</name>
    <dbReference type="NCBI Taxonomy" id="53406"/>
    <lineage>
        <taxon>Bacteria</taxon>
        <taxon>Pseudomonadati</taxon>
        <taxon>Pseudomonadota</taxon>
        <taxon>Gammaproteobacteria</taxon>
        <taxon>Pseudomonadales</taxon>
        <taxon>Pseudomonadaceae</taxon>
        <taxon>Pseudomonas</taxon>
    </lineage>
</organism>
<dbReference type="PROSITE" id="PS50887">
    <property type="entry name" value="GGDEF"/>
    <property type="match status" value="1"/>
</dbReference>
<dbReference type="InterPro" id="IPR050469">
    <property type="entry name" value="Diguanylate_Cyclase"/>
</dbReference>
<gene>
    <name evidence="12" type="ORF">SAMN05421553_1716</name>
</gene>
<dbReference type="PANTHER" id="PTHR45138">
    <property type="entry name" value="REGULATORY COMPONENTS OF SENSORY TRANSDUCTION SYSTEM"/>
    <property type="match status" value="1"/>
</dbReference>
<dbReference type="OrthoDB" id="9812260at2"/>
<keyword evidence="13" id="KW-1185">Reference proteome</keyword>
<keyword evidence="5" id="KW-1003">Cell membrane</keyword>
<dbReference type="GO" id="GO:1902201">
    <property type="term" value="P:negative regulation of bacterial-type flagellum-dependent cell motility"/>
    <property type="evidence" value="ECO:0007669"/>
    <property type="project" value="TreeGrafter"/>
</dbReference>
<keyword evidence="6 10" id="KW-0812">Transmembrane</keyword>
<keyword evidence="8 10" id="KW-0472">Membrane</keyword>
<dbReference type="InterPro" id="IPR000160">
    <property type="entry name" value="GGDEF_dom"/>
</dbReference>
<proteinExistence type="predicted"/>
<evidence type="ECO:0000256" key="4">
    <source>
        <dbReference type="ARBA" id="ARBA00012528"/>
    </source>
</evidence>
<evidence type="ECO:0000313" key="12">
    <source>
        <dbReference type="EMBL" id="SEC94071.1"/>
    </source>
</evidence>
<evidence type="ECO:0000256" key="3">
    <source>
        <dbReference type="ARBA" id="ARBA00004651"/>
    </source>
</evidence>
<dbReference type="EC" id="2.7.7.65" evidence="4"/>
<dbReference type="InterPro" id="IPR007895">
    <property type="entry name" value="MASE1"/>
</dbReference>
<comment type="cofactor">
    <cofactor evidence="1">
        <name>Mg(2+)</name>
        <dbReference type="ChEBI" id="CHEBI:18420"/>
    </cofactor>
</comment>
<feature type="transmembrane region" description="Helical" evidence="10">
    <location>
        <begin position="174"/>
        <end position="192"/>
    </location>
</feature>
<feature type="transmembrane region" description="Helical" evidence="10">
    <location>
        <begin position="97"/>
        <end position="116"/>
    </location>
</feature>
<feature type="transmembrane region" description="Helical" evidence="10">
    <location>
        <begin position="132"/>
        <end position="154"/>
    </location>
</feature>
<dbReference type="InterPro" id="IPR043128">
    <property type="entry name" value="Rev_trsase/Diguanyl_cyclase"/>
</dbReference>
<feature type="transmembrane region" description="Helical" evidence="10">
    <location>
        <begin position="75"/>
        <end position="91"/>
    </location>
</feature>
<protein>
    <recommendedName>
        <fullName evidence="4">diguanylate cyclase</fullName>
        <ecNumber evidence="4">2.7.7.65</ecNumber>
    </recommendedName>
</protein>
<evidence type="ECO:0000256" key="10">
    <source>
        <dbReference type="SAM" id="Phobius"/>
    </source>
</evidence>
<accession>A0A1H4WN46</accession>
<feature type="transmembrane region" description="Helical" evidence="10">
    <location>
        <begin position="50"/>
        <end position="68"/>
    </location>
</feature>
<comment type="subcellular location">
    <subcellularLocation>
        <location evidence="2">Cell inner membrane</location>
    </subcellularLocation>
    <subcellularLocation>
        <location evidence="3">Cell membrane</location>
        <topology evidence="3">Multi-pass membrane protein</topology>
    </subcellularLocation>
</comment>